<gene>
    <name evidence="2" type="ORF">IV56_GL001045</name>
</gene>
<dbReference type="SMART" id="SM00052">
    <property type="entry name" value="EAL"/>
    <property type="match status" value="1"/>
</dbReference>
<dbReference type="InterPro" id="IPR001633">
    <property type="entry name" value="EAL_dom"/>
</dbReference>
<dbReference type="STRING" id="1293598.IV56_GL001045"/>
<evidence type="ECO:0000313" key="3">
    <source>
        <dbReference type="Proteomes" id="UP000050969"/>
    </source>
</evidence>
<dbReference type="Pfam" id="PF00563">
    <property type="entry name" value="EAL"/>
    <property type="match status" value="1"/>
</dbReference>
<dbReference type="InterPro" id="IPR035919">
    <property type="entry name" value="EAL_sf"/>
</dbReference>
<sequence length="226" mass="25800">MYRYFIQPQLNTYNNGLIGYELLLKQYNGEFWRVPASFNDLPASVIADTLVETAKKLSLKIGSVSVNVNREQILDAKLMASLIIAQGILRPVRLVVELIEEPVDKPVSMAQLVEVATQLTDLGIEFSLDDVGTGENTWPNIEPLIPFASELKYALQNRHEHLTSESAEEHVKFWQDIAAKHSQRFILEGVEDDDDDFWANQMKIDLRQGYYYGKPHLLKLHDDDPD</sequence>
<keyword evidence="3" id="KW-1185">Reference proteome</keyword>
<comment type="caution">
    <text evidence="2">The sequence shown here is derived from an EMBL/GenBank/DDBJ whole genome shotgun (WGS) entry which is preliminary data.</text>
</comment>
<dbReference type="InterPro" id="IPR050706">
    <property type="entry name" value="Cyclic-di-GMP_PDE-like"/>
</dbReference>
<dbReference type="AlphaFoldDB" id="A0A0R2MWL8"/>
<dbReference type="PROSITE" id="PS50883">
    <property type="entry name" value="EAL"/>
    <property type="match status" value="1"/>
</dbReference>
<dbReference type="Gene3D" id="3.20.20.450">
    <property type="entry name" value="EAL domain"/>
    <property type="match status" value="1"/>
</dbReference>
<evidence type="ECO:0000313" key="2">
    <source>
        <dbReference type="EMBL" id="KRO16603.1"/>
    </source>
</evidence>
<dbReference type="PANTHER" id="PTHR33121">
    <property type="entry name" value="CYCLIC DI-GMP PHOSPHODIESTERASE PDEF"/>
    <property type="match status" value="1"/>
</dbReference>
<dbReference type="Proteomes" id="UP000050969">
    <property type="component" value="Unassembled WGS sequence"/>
</dbReference>
<dbReference type="EMBL" id="JQCE01000035">
    <property type="protein sequence ID" value="KRO16603.1"/>
    <property type="molecule type" value="Genomic_DNA"/>
</dbReference>
<protein>
    <submittedName>
        <fullName evidence="2">C-di-GMP-specific phosphodiesterase</fullName>
    </submittedName>
</protein>
<dbReference type="RefSeq" id="WP_056992952.1">
    <property type="nucleotide sequence ID" value="NZ_JQCE01000035.1"/>
</dbReference>
<proteinExistence type="predicted"/>
<evidence type="ECO:0000259" key="1">
    <source>
        <dbReference type="PROSITE" id="PS50883"/>
    </source>
</evidence>
<name>A0A0R2MWL8_9LACO</name>
<feature type="domain" description="EAL" evidence="1">
    <location>
        <begin position="1"/>
        <end position="226"/>
    </location>
</feature>
<dbReference type="GO" id="GO:0071111">
    <property type="term" value="F:cyclic-guanylate-specific phosphodiesterase activity"/>
    <property type="evidence" value="ECO:0007669"/>
    <property type="project" value="InterPro"/>
</dbReference>
<reference evidence="2 3" key="1">
    <citation type="journal article" date="2015" name="Genome Announc.">
        <title>Expanding the biotechnology potential of lactobacilli through comparative genomics of 213 strains and associated genera.</title>
        <authorList>
            <person name="Sun Z."/>
            <person name="Harris H.M."/>
            <person name="McCann A."/>
            <person name="Guo C."/>
            <person name="Argimon S."/>
            <person name="Zhang W."/>
            <person name="Yang X."/>
            <person name="Jeffery I.B."/>
            <person name="Cooney J.C."/>
            <person name="Kagawa T.F."/>
            <person name="Liu W."/>
            <person name="Song Y."/>
            <person name="Salvetti E."/>
            <person name="Wrobel A."/>
            <person name="Rasinkangas P."/>
            <person name="Parkhill J."/>
            <person name="Rea M.C."/>
            <person name="O'Sullivan O."/>
            <person name="Ritari J."/>
            <person name="Douillard F.P."/>
            <person name="Paul Ross R."/>
            <person name="Yang R."/>
            <person name="Briner A.E."/>
            <person name="Felis G.E."/>
            <person name="de Vos W.M."/>
            <person name="Barrangou R."/>
            <person name="Klaenhammer T.R."/>
            <person name="Caufield P.W."/>
            <person name="Cui Y."/>
            <person name="Zhang H."/>
            <person name="O'Toole P.W."/>
        </authorList>
    </citation>
    <scope>NUCLEOTIDE SEQUENCE [LARGE SCALE GENOMIC DNA]</scope>
    <source>
        <strain evidence="2 3">DSM 24301</strain>
    </source>
</reference>
<organism evidence="2 3">
    <name type="scientific">Lacticaseibacillus saniviri JCM 17471 = DSM 24301</name>
    <dbReference type="NCBI Taxonomy" id="1293598"/>
    <lineage>
        <taxon>Bacteria</taxon>
        <taxon>Bacillati</taxon>
        <taxon>Bacillota</taxon>
        <taxon>Bacilli</taxon>
        <taxon>Lactobacillales</taxon>
        <taxon>Lactobacillaceae</taxon>
        <taxon>Lacticaseibacillus</taxon>
    </lineage>
</organism>
<accession>A0A0R2MWL8</accession>
<dbReference type="PANTHER" id="PTHR33121:SF70">
    <property type="entry name" value="SIGNALING PROTEIN YKOW"/>
    <property type="match status" value="1"/>
</dbReference>
<dbReference type="SUPFAM" id="SSF141868">
    <property type="entry name" value="EAL domain-like"/>
    <property type="match status" value="1"/>
</dbReference>
<dbReference type="PATRIC" id="fig|1293598.4.peg.1095"/>